<dbReference type="Gene3D" id="3.40.50.720">
    <property type="entry name" value="NAD(P)-binding Rossmann-like Domain"/>
    <property type="match status" value="1"/>
</dbReference>
<dbReference type="RefSeq" id="WP_043056140.1">
    <property type="nucleotide sequence ID" value="NZ_LXEY01000009.1"/>
</dbReference>
<accession>A0A1B7M2C1</accession>
<dbReference type="AlphaFoldDB" id="A0A1B7M2C1"/>
<keyword evidence="2" id="KW-0560">Oxidoreductase</keyword>
<evidence type="ECO:0000256" key="2">
    <source>
        <dbReference type="ARBA" id="ARBA00023002"/>
    </source>
</evidence>
<dbReference type="PRINTS" id="PR00081">
    <property type="entry name" value="GDHRDH"/>
</dbReference>
<feature type="region of interest" description="Disordered" evidence="4">
    <location>
        <begin position="290"/>
        <end position="313"/>
    </location>
</feature>
<dbReference type="PANTHER" id="PTHR45024:SF2">
    <property type="entry name" value="SCP2 DOMAIN-CONTAINING PROTEIN"/>
    <property type="match status" value="1"/>
</dbReference>
<reference evidence="6 7" key="1">
    <citation type="submission" date="2016-04" db="EMBL/GenBank/DDBJ databases">
        <title>First whole genome shotgun sequence of the bacterium Enteractinococcus sp. strain UASWS1574.</title>
        <authorList>
            <person name="Crovadore J."/>
            <person name="Chablais R."/>
            <person name="Lefort F."/>
        </authorList>
    </citation>
    <scope>NUCLEOTIDE SEQUENCE [LARGE SCALE GENOMIC DNA]</scope>
    <source>
        <strain evidence="6 7">UASWS1574</strain>
    </source>
</reference>
<keyword evidence="7" id="KW-1185">Reference proteome</keyword>
<evidence type="ECO:0000313" key="6">
    <source>
        <dbReference type="EMBL" id="OAV62724.1"/>
    </source>
</evidence>
<dbReference type="InterPro" id="IPR002347">
    <property type="entry name" value="SDR_fam"/>
</dbReference>
<dbReference type="Pfam" id="PF00106">
    <property type="entry name" value="adh_short"/>
    <property type="match status" value="1"/>
</dbReference>
<dbReference type="GO" id="GO:0016491">
    <property type="term" value="F:oxidoreductase activity"/>
    <property type="evidence" value="ECO:0007669"/>
    <property type="project" value="UniProtKB-KW"/>
</dbReference>
<dbReference type="FunFam" id="3.40.50.720:FF:000173">
    <property type="entry name" value="3-oxoacyl-[acyl-carrier protein] reductase"/>
    <property type="match status" value="1"/>
</dbReference>
<dbReference type="InterPro" id="IPR057326">
    <property type="entry name" value="KR_dom"/>
</dbReference>
<dbReference type="SMART" id="SM00822">
    <property type="entry name" value="PKS_KR"/>
    <property type="match status" value="1"/>
</dbReference>
<dbReference type="EMBL" id="LXEY01000009">
    <property type="protein sequence ID" value="OAV62724.1"/>
    <property type="molecule type" value="Genomic_DNA"/>
</dbReference>
<proteinExistence type="inferred from homology"/>
<evidence type="ECO:0000313" key="7">
    <source>
        <dbReference type="Proteomes" id="UP000078292"/>
    </source>
</evidence>
<dbReference type="PRINTS" id="PR00080">
    <property type="entry name" value="SDRFAMILY"/>
</dbReference>
<evidence type="ECO:0000256" key="1">
    <source>
        <dbReference type="ARBA" id="ARBA00006484"/>
    </source>
</evidence>
<evidence type="ECO:0000259" key="5">
    <source>
        <dbReference type="SMART" id="SM00822"/>
    </source>
</evidence>
<dbReference type="Proteomes" id="UP000078292">
    <property type="component" value="Unassembled WGS sequence"/>
</dbReference>
<dbReference type="InterPro" id="IPR036291">
    <property type="entry name" value="NAD(P)-bd_dom_sf"/>
</dbReference>
<dbReference type="PANTHER" id="PTHR45024">
    <property type="entry name" value="DEHYDROGENASES, SHORT CHAIN"/>
    <property type="match status" value="1"/>
</dbReference>
<dbReference type="InterPro" id="IPR020904">
    <property type="entry name" value="Sc_DH/Rdtase_CS"/>
</dbReference>
<dbReference type="OrthoDB" id="9808187at2"/>
<feature type="domain" description="Ketoreductase" evidence="5">
    <location>
        <begin position="13"/>
        <end position="188"/>
    </location>
</feature>
<dbReference type="STRING" id="1837282.A6F49_05115"/>
<sequence>MSNIENGYDLSGKVVIVTGSGRGLGKAYALWLAKRSASIVVNDLDKQGAHDTTQEILASGGKATAVVAPVGDTEAAEQLVSAAVSEFGRLDALVANAGVLRDRVSWKMSDEDFDLVVKTHLRGTFLCGREVIKHLREQGTGGRLIVIGSPAGQLGSFGQSNYAAAKAGLVAMARTWSMELARDNITANAVIPTAMTAMTATIPMYKDWAEQFEQGQELPPLARQEHALGSPEDVAPLLEWLVSDASANVTGQAIGIGGDRLTLYSHPTELVNEIQDGGWSASGINAAWSQSMEAQAQPSGPIPRPAPETQTAR</sequence>
<protein>
    <submittedName>
        <fullName evidence="6">3-oxoacyl-ACP reductase</fullName>
    </submittedName>
</protein>
<organism evidence="6 7">
    <name type="scientific">Enteractinococcus helveticum</name>
    <dbReference type="NCBI Taxonomy" id="1837282"/>
    <lineage>
        <taxon>Bacteria</taxon>
        <taxon>Bacillati</taxon>
        <taxon>Actinomycetota</taxon>
        <taxon>Actinomycetes</taxon>
        <taxon>Micrococcales</taxon>
        <taxon>Micrococcaceae</taxon>
    </lineage>
</organism>
<gene>
    <name evidence="6" type="ORF">A6F49_05115</name>
</gene>
<evidence type="ECO:0000256" key="4">
    <source>
        <dbReference type="SAM" id="MobiDB-lite"/>
    </source>
</evidence>
<dbReference type="PROSITE" id="PS00061">
    <property type="entry name" value="ADH_SHORT"/>
    <property type="match status" value="1"/>
</dbReference>
<name>A0A1B7M2C1_9MICC</name>
<comment type="caution">
    <text evidence="6">The sequence shown here is derived from an EMBL/GenBank/DDBJ whole genome shotgun (WGS) entry which is preliminary data.</text>
</comment>
<evidence type="ECO:0000256" key="3">
    <source>
        <dbReference type="RuleBase" id="RU000363"/>
    </source>
</evidence>
<dbReference type="InterPro" id="IPR051687">
    <property type="entry name" value="Peroxisomal_Beta-Oxidation"/>
</dbReference>
<dbReference type="SUPFAM" id="SSF51735">
    <property type="entry name" value="NAD(P)-binding Rossmann-fold domains"/>
    <property type="match status" value="1"/>
</dbReference>
<comment type="similarity">
    <text evidence="1 3">Belongs to the short-chain dehydrogenases/reductases (SDR) family.</text>
</comment>